<dbReference type="SUPFAM" id="SSF56176">
    <property type="entry name" value="FAD-binding/transporter-associated domain-like"/>
    <property type="match status" value="1"/>
</dbReference>
<dbReference type="InterPro" id="IPR016166">
    <property type="entry name" value="FAD-bd_PCMH"/>
</dbReference>
<keyword evidence="3" id="KW-0285">Flavoprotein</keyword>
<evidence type="ECO:0000313" key="7">
    <source>
        <dbReference type="EMBL" id="REF31218.1"/>
    </source>
</evidence>
<evidence type="ECO:0000256" key="5">
    <source>
        <dbReference type="ARBA" id="ARBA00023002"/>
    </source>
</evidence>
<dbReference type="GO" id="GO:0071949">
    <property type="term" value="F:FAD binding"/>
    <property type="evidence" value="ECO:0007669"/>
    <property type="project" value="InterPro"/>
</dbReference>
<name>A0A3D9UP34_9MICO</name>
<evidence type="ECO:0000313" key="8">
    <source>
        <dbReference type="Proteomes" id="UP000256253"/>
    </source>
</evidence>
<keyword evidence="5" id="KW-0560">Oxidoreductase</keyword>
<dbReference type="Gene3D" id="3.30.70.2740">
    <property type="match status" value="1"/>
</dbReference>
<dbReference type="RefSeq" id="WP_115923093.1">
    <property type="nucleotide sequence ID" value="NZ_QTUA01000001.1"/>
</dbReference>
<dbReference type="Pfam" id="PF02913">
    <property type="entry name" value="FAD-oxidase_C"/>
    <property type="match status" value="1"/>
</dbReference>
<dbReference type="InterPro" id="IPR016169">
    <property type="entry name" value="FAD-bd_PCMH_sub2"/>
</dbReference>
<dbReference type="AlphaFoldDB" id="A0A3D9UP34"/>
<protein>
    <submittedName>
        <fullName evidence="7">Glycolate oxidase</fullName>
    </submittedName>
</protein>
<organism evidence="7 8">
    <name type="scientific">Calidifontibacter indicus</name>
    <dbReference type="NCBI Taxonomy" id="419650"/>
    <lineage>
        <taxon>Bacteria</taxon>
        <taxon>Bacillati</taxon>
        <taxon>Actinomycetota</taxon>
        <taxon>Actinomycetes</taxon>
        <taxon>Micrococcales</taxon>
        <taxon>Dermacoccaceae</taxon>
        <taxon>Calidifontibacter</taxon>
    </lineage>
</organism>
<dbReference type="Proteomes" id="UP000256253">
    <property type="component" value="Unassembled WGS sequence"/>
</dbReference>
<dbReference type="Gene3D" id="1.10.45.10">
    <property type="entry name" value="Vanillyl-alcohol Oxidase, Chain A, domain 4"/>
    <property type="match status" value="1"/>
</dbReference>
<sequence>MTQAGEPTDGDARVQDLVARLGADIVRTSAEQREAYRYDWARDPDAQLPLAVVLPREVGQVQETMRWATEHGVVVVPRGAGSGLSGGASAQPDGIVLCLERMTTIEVDPATRTARAQAGALNVDIKKVAAKDGLWYPPDPSSYEISTIGGNVATNAGGLCCVKYGVTVDYIMGLQVVLADGRLIELGGPRIKDVAGLNLIKLLVGSEGTLGIVTQVLCRLVPKLAAPATLVAMFATVEDAARAVVATCATSRPSMVELMDNASINAVEDFQPMGLDRSVGAMLLIQSDAAGESRTLELQAAREACEQAAAQEIFETDDPAEGEMFVQARRAVFPAVERLGAYMLEDVGAPVPKLPELVGGVAAIAAEHDLRIVTVAHAGDGNAHPVIVYDATDADEKARAARAFTEIMALALSIGGTITGEHGIGRLKQPLLRNQLGDDVLDLQHAIRKVWDPDGLLNPGAGY</sequence>
<dbReference type="Gene3D" id="3.30.465.10">
    <property type="match status" value="1"/>
</dbReference>
<dbReference type="InterPro" id="IPR051914">
    <property type="entry name" value="FAD-linked_OxidoTrans_Type4"/>
</dbReference>
<comment type="cofactor">
    <cofactor evidence="1">
        <name>FAD</name>
        <dbReference type="ChEBI" id="CHEBI:57692"/>
    </cofactor>
</comment>
<dbReference type="PROSITE" id="PS51387">
    <property type="entry name" value="FAD_PCMH"/>
    <property type="match status" value="1"/>
</dbReference>
<dbReference type="Pfam" id="PF01565">
    <property type="entry name" value="FAD_binding_4"/>
    <property type="match status" value="1"/>
</dbReference>
<dbReference type="InterPro" id="IPR004113">
    <property type="entry name" value="FAD-bd_oxidored_4_C"/>
</dbReference>
<dbReference type="PANTHER" id="PTHR42934">
    <property type="entry name" value="GLYCOLATE OXIDASE SUBUNIT GLCD"/>
    <property type="match status" value="1"/>
</dbReference>
<reference evidence="7 8" key="1">
    <citation type="submission" date="2018-08" db="EMBL/GenBank/DDBJ databases">
        <title>Sequencing the genomes of 1000 actinobacteria strains.</title>
        <authorList>
            <person name="Klenk H.-P."/>
        </authorList>
    </citation>
    <scope>NUCLEOTIDE SEQUENCE [LARGE SCALE GENOMIC DNA]</scope>
    <source>
        <strain evidence="7 8">DSM 22967</strain>
    </source>
</reference>
<dbReference type="InterPro" id="IPR036318">
    <property type="entry name" value="FAD-bd_PCMH-like_sf"/>
</dbReference>
<gene>
    <name evidence="7" type="ORF">DFJ65_2266</name>
</gene>
<evidence type="ECO:0000256" key="2">
    <source>
        <dbReference type="ARBA" id="ARBA00008000"/>
    </source>
</evidence>
<keyword evidence="4" id="KW-0274">FAD</keyword>
<comment type="similarity">
    <text evidence="2">Belongs to the FAD-binding oxidoreductase/transferase type 4 family.</text>
</comment>
<dbReference type="InterPro" id="IPR016171">
    <property type="entry name" value="Vanillyl_alc_oxidase_C-sub2"/>
</dbReference>
<feature type="domain" description="FAD-binding PCMH-type" evidence="6">
    <location>
        <begin position="45"/>
        <end position="223"/>
    </location>
</feature>
<dbReference type="SUPFAM" id="SSF55103">
    <property type="entry name" value="FAD-linked oxidases, C-terminal domain"/>
    <property type="match status" value="1"/>
</dbReference>
<dbReference type="InterPro" id="IPR006094">
    <property type="entry name" value="Oxid_FAD_bind_N"/>
</dbReference>
<accession>A0A3D9UP34</accession>
<evidence type="ECO:0000256" key="3">
    <source>
        <dbReference type="ARBA" id="ARBA00022630"/>
    </source>
</evidence>
<evidence type="ECO:0000259" key="6">
    <source>
        <dbReference type="PROSITE" id="PS51387"/>
    </source>
</evidence>
<dbReference type="OrthoDB" id="9811557at2"/>
<dbReference type="InterPro" id="IPR016164">
    <property type="entry name" value="FAD-linked_Oxase-like_C"/>
</dbReference>
<dbReference type="PANTHER" id="PTHR42934:SF2">
    <property type="entry name" value="GLYCOLATE OXIDASE SUBUNIT GLCD"/>
    <property type="match status" value="1"/>
</dbReference>
<evidence type="ECO:0000256" key="4">
    <source>
        <dbReference type="ARBA" id="ARBA00022827"/>
    </source>
</evidence>
<comment type="caution">
    <text evidence="7">The sequence shown here is derived from an EMBL/GenBank/DDBJ whole genome shotgun (WGS) entry which is preliminary data.</text>
</comment>
<dbReference type="FunFam" id="3.30.70.2740:FF:000001">
    <property type="entry name" value="D-lactate dehydrogenase mitochondrial"/>
    <property type="match status" value="1"/>
</dbReference>
<keyword evidence="8" id="KW-1185">Reference proteome</keyword>
<dbReference type="GO" id="GO:0016491">
    <property type="term" value="F:oxidoreductase activity"/>
    <property type="evidence" value="ECO:0007669"/>
    <property type="project" value="UniProtKB-KW"/>
</dbReference>
<dbReference type="EMBL" id="QTUA01000001">
    <property type="protein sequence ID" value="REF31218.1"/>
    <property type="molecule type" value="Genomic_DNA"/>
</dbReference>
<evidence type="ECO:0000256" key="1">
    <source>
        <dbReference type="ARBA" id="ARBA00001974"/>
    </source>
</evidence>
<proteinExistence type="inferred from homology"/>